<organism evidence="3 4">
    <name type="scientific">Jeotgalibacillus campisalis</name>
    <dbReference type="NCBI Taxonomy" id="220754"/>
    <lineage>
        <taxon>Bacteria</taxon>
        <taxon>Bacillati</taxon>
        <taxon>Bacillota</taxon>
        <taxon>Bacilli</taxon>
        <taxon>Bacillales</taxon>
        <taxon>Caryophanaceae</taxon>
        <taxon>Jeotgalibacillus</taxon>
    </lineage>
</organism>
<evidence type="ECO:0000313" key="3">
    <source>
        <dbReference type="EMBL" id="KIL45987.1"/>
    </source>
</evidence>
<dbReference type="SUPFAM" id="SSF82171">
    <property type="entry name" value="DPP6 N-terminal domain-like"/>
    <property type="match status" value="1"/>
</dbReference>
<comment type="caution">
    <text evidence="3">The sequence shown here is derived from an EMBL/GenBank/DDBJ whole genome shotgun (WGS) entry which is preliminary data.</text>
</comment>
<dbReference type="PROSITE" id="PS51257">
    <property type="entry name" value="PROKAR_LIPOPROTEIN"/>
    <property type="match status" value="1"/>
</dbReference>
<feature type="signal peptide" evidence="1">
    <location>
        <begin position="1"/>
        <end position="17"/>
    </location>
</feature>
<dbReference type="Pfam" id="PF21101">
    <property type="entry name" value="YqgU"/>
    <property type="match status" value="1"/>
</dbReference>
<feature type="chain" id="PRO_5039495361" description="YqgU-like 6-bladed beta-propeller domain-containing protein" evidence="1">
    <location>
        <begin position="18"/>
        <end position="366"/>
    </location>
</feature>
<dbReference type="AlphaFoldDB" id="A0A0C2VAL8"/>
<dbReference type="Proteomes" id="UP000031972">
    <property type="component" value="Unassembled WGS sequence"/>
</dbReference>
<dbReference type="PATRIC" id="fig|220754.4.peg.2678"/>
<protein>
    <recommendedName>
        <fullName evidence="2">YqgU-like 6-bladed beta-propeller domain-containing protein</fullName>
    </recommendedName>
</protein>
<proteinExistence type="predicted"/>
<evidence type="ECO:0000256" key="1">
    <source>
        <dbReference type="SAM" id="SignalP"/>
    </source>
</evidence>
<sequence>MQKLMFFIILMFFVVSGCQSDSNESVSAAPKSPYNYNKQIEPLILPENTFYKVVDWLDEQSFLFIKREGSKASIQAYDLLTGNVNKLYSIEGIIVNAALSPSKRSLLVHQAVDKDTAKILLMDMQSRNITWEKEIDSYELTFTWNPFKESQILFTAFEENWDYKVWLADSSQNTWKEIENLTPFYKWKTKNSVFYQKWETDSTASTSALMEFFIHEEKEEHIDGKLLTFDFQDPFILSVYVNDETSTYQYKIDQPAKEAVRFVTPGHKLFSDWVVPQHEFIVSTKELVMFRLDSKGVSEIEEKTFSMILIDLSTGKEKTIQQFADNAPLSCSPGGTYCLTGQKLSNVVNLDTGESNKLIIMEEEIE</sequence>
<keyword evidence="1" id="KW-0732">Signal</keyword>
<evidence type="ECO:0000259" key="2">
    <source>
        <dbReference type="Pfam" id="PF21101"/>
    </source>
</evidence>
<gene>
    <name evidence="3" type="ORF">KR50_26620</name>
</gene>
<dbReference type="OrthoDB" id="2168335at2"/>
<evidence type="ECO:0000313" key="4">
    <source>
        <dbReference type="Proteomes" id="UP000031972"/>
    </source>
</evidence>
<dbReference type="EMBL" id="JXRR01000017">
    <property type="protein sequence ID" value="KIL45987.1"/>
    <property type="molecule type" value="Genomic_DNA"/>
</dbReference>
<dbReference type="InterPro" id="IPR048421">
    <property type="entry name" value="YqgU_beta-prop"/>
</dbReference>
<name>A0A0C2VAL8_9BACL</name>
<dbReference type="RefSeq" id="WP_041059295.1">
    <property type="nucleotide sequence ID" value="NZ_JXRR01000017.1"/>
</dbReference>
<accession>A0A0C2VAL8</accession>
<feature type="domain" description="YqgU-like 6-bladed beta-propeller" evidence="2">
    <location>
        <begin position="79"/>
        <end position="341"/>
    </location>
</feature>
<keyword evidence="4" id="KW-1185">Reference proteome</keyword>
<reference evidence="3 4" key="1">
    <citation type="submission" date="2015-01" db="EMBL/GenBank/DDBJ databases">
        <title>Jeotgalibacillus campisalis genome sequencing.</title>
        <authorList>
            <person name="Goh K.M."/>
            <person name="Chan K.-G."/>
            <person name="Yaakop A.S."/>
            <person name="Ee R."/>
            <person name="Gan H.M."/>
            <person name="Chan C.S."/>
        </authorList>
    </citation>
    <scope>NUCLEOTIDE SEQUENCE [LARGE SCALE GENOMIC DNA]</scope>
    <source>
        <strain evidence="3 4">SF-57</strain>
    </source>
</reference>